<evidence type="ECO:0000259" key="1">
    <source>
        <dbReference type="SMART" id="SM00829"/>
    </source>
</evidence>
<dbReference type="Pfam" id="PF00107">
    <property type="entry name" value="ADH_zinc_N"/>
    <property type="match status" value="1"/>
</dbReference>
<dbReference type="InterPro" id="IPR020843">
    <property type="entry name" value="ER"/>
</dbReference>
<dbReference type="PANTHER" id="PTHR43677">
    <property type="entry name" value="SHORT-CHAIN DEHYDROGENASE/REDUCTASE"/>
    <property type="match status" value="1"/>
</dbReference>
<organism evidence="2 3">
    <name type="scientific">Mucilaginibacter pocheonensis</name>
    <dbReference type="NCBI Taxonomy" id="398050"/>
    <lineage>
        <taxon>Bacteria</taxon>
        <taxon>Pseudomonadati</taxon>
        <taxon>Bacteroidota</taxon>
        <taxon>Sphingobacteriia</taxon>
        <taxon>Sphingobacteriales</taxon>
        <taxon>Sphingobacteriaceae</taxon>
        <taxon>Mucilaginibacter</taxon>
    </lineage>
</organism>
<dbReference type="InterPro" id="IPR011032">
    <property type="entry name" value="GroES-like_sf"/>
</dbReference>
<dbReference type="PANTHER" id="PTHR43677:SF11">
    <property type="entry name" value="ZINC-CONTAINING ALCOHOL DEHYDROGENASE"/>
    <property type="match status" value="1"/>
</dbReference>
<dbReference type="InterPro" id="IPR051397">
    <property type="entry name" value="Zn-ADH-like_protein"/>
</dbReference>
<dbReference type="Gene3D" id="3.90.180.10">
    <property type="entry name" value="Medium-chain alcohol dehydrogenases, catalytic domain"/>
    <property type="match status" value="1"/>
</dbReference>
<sequence length="323" mass="34554">MKAAVIYQKGELPQYVEYPVPEPKNENEILVSVKAVAIKHFDKGQASGTHYSSTGPKEGGKIIGGDGVCLLENGTRVYAIGTSGMLAERAIVEKGRFVEVPDGVDDATAAALPNSVFGAAMGLKFKADIKPGDVVLINGATGFTGRVAVQIAKHYGAGKVIVTGRNQQSLIDLLDLGADEAISVLLEDEQFKTKIQHIHATTHINVIIDYLWGHPAELILEALKGNGSFTNPTRYVSVGSMAGDLINISSAILRSTDIQLTGSGLGSWSKPQIAELFKSILPEMFRLAAEGRLVVDTVQVPIENISKLWDLEVNDGKRPVVII</sequence>
<feature type="domain" description="Enoyl reductase (ER)" evidence="1">
    <location>
        <begin position="10"/>
        <end position="295"/>
    </location>
</feature>
<comment type="caution">
    <text evidence="2">The sequence shown here is derived from an EMBL/GenBank/DDBJ whole genome shotgun (WGS) entry which is preliminary data.</text>
</comment>
<dbReference type="SUPFAM" id="SSF50129">
    <property type="entry name" value="GroES-like"/>
    <property type="match status" value="1"/>
</dbReference>
<accession>A0ABU1TA40</accession>
<dbReference type="InterPro" id="IPR036291">
    <property type="entry name" value="NAD(P)-bd_dom_sf"/>
</dbReference>
<dbReference type="SUPFAM" id="SSF51735">
    <property type="entry name" value="NAD(P)-binding Rossmann-fold domains"/>
    <property type="match status" value="1"/>
</dbReference>
<evidence type="ECO:0000313" key="2">
    <source>
        <dbReference type="EMBL" id="MDR6942212.1"/>
    </source>
</evidence>
<dbReference type="Proteomes" id="UP001247620">
    <property type="component" value="Unassembled WGS sequence"/>
</dbReference>
<dbReference type="InterPro" id="IPR013149">
    <property type="entry name" value="ADH-like_C"/>
</dbReference>
<keyword evidence="3" id="KW-1185">Reference proteome</keyword>
<gene>
    <name evidence="2" type="ORF">J2W55_002054</name>
</gene>
<dbReference type="EMBL" id="JAVDUU010000002">
    <property type="protein sequence ID" value="MDR6942212.1"/>
    <property type="molecule type" value="Genomic_DNA"/>
</dbReference>
<reference evidence="2 3" key="1">
    <citation type="submission" date="2023-07" db="EMBL/GenBank/DDBJ databases">
        <title>Sorghum-associated microbial communities from plants grown in Nebraska, USA.</title>
        <authorList>
            <person name="Schachtman D."/>
        </authorList>
    </citation>
    <scope>NUCLEOTIDE SEQUENCE [LARGE SCALE GENOMIC DNA]</scope>
    <source>
        <strain evidence="2 3">3262</strain>
    </source>
</reference>
<proteinExistence type="predicted"/>
<dbReference type="RefSeq" id="WP_310095121.1">
    <property type="nucleotide sequence ID" value="NZ_JAVDUU010000002.1"/>
</dbReference>
<name>A0ABU1TA40_9SPHI</name>
<evidence type="ECO:0000313" key="3">
    <source>
        <dbReference type="Proteomes" id="UP001247620"/>
    </source>
</evidence>
<dbReference type="SMART" id="SM00829">
    <property type="entry name" value="PKS_ER"/>
    <property type="match status" value="1"/>
</dbReference>
<protein>
    <submittedName>
        <fullName evidence="2">NADPH:quinone reductase-like Zn-dependent oxidoreductase</fullName>
    </submittedName>
</protein>
<dbReference type="Gene3D" id="3.40.50.720">
    <property type="entry name" value="NAD(P)-binding Rossmann-like Domain"/>
    <property type="match status" value="1"/>
</dbReference>